<accession>A0A917EWG9</accession>
<keyword evidence="3 5" id="KW-0378">Hydrolase</keyword>
<dbReference type="InterPro" id="IPR041492">
    <property type="entry name" value="HAD_2"/>
</dbReference>
<comment type="cofactor">
    <cofactor evidence="1">
        <name>Mg(2+)</name>
        <dbReference type="ChEBI" id="CHEBI:18420"/>
    </cofactor>
</comment>
<name>A0A917EWG9_9MICO</name>
<evidence type="ECO:0000256" key="3">
    <source>
        <dbReference type="ARBA" id="ARBA00022801"/>
    </source>
</evidence>
<dbReference type="SFLD" id="SFLDG01129">
    <property type="entry name" value="C1.5:_HAD__Beta-PGM__Phosphata"/>
    <property type="match status" value="1"/>
</dbReference>
<dbReference type="InterPro" id="IPR006439">
    <property type="entry name" value="HAD-SF_hydro_IA"/>
</dbReference>
<dbReference type="InterPro" id="IPR051400">
    <property type="entry name" value="HAD-like_hydrolase"/>
</dbReference>
<dbReference type="EMBL" id="BMGP01000001">
    <property type="protein sequence ID" value="GGF16237.1"/>
    <property type="molecule type" value="Genomic_DNA"/>
</dbReference>
<keyword evidence="6" id="KW-1185">Reference proteome</keyword>
<dbReference type="NCBIfam" id="TIGR01549">
    <property type="entry name" value="HAD-SF-IA-v1"/>
    <property type="match status" value="1"/>
</dbReference>
<dbReference type="SUPFAM" id="SSF56784">
    <property type="entry name" value="HAD-like"/>
    <property type="match status" value="1"/>
</dbReference>
<evidence type="ECO:0000256" key="2">
    <source>
        <dbReference type="ARBA" id="ARBA00022723"/>
    </source>
</evidence>
<dbReference type="AlphaFoldDB" id="A0A917EWG9"/>
<gene>
    <name evidence="5" type="ORF">GCM10011399_07570</name>
</gene>
<evidence type="ECO:0000256" key="4">
    <source>
        <dbReference type="ARBA" id="ARBA00022842"/>
    </source>
</evidence>
<dbReference type="Pfam" id="PF13419">
    <property type="entry name" value="HAD_2"/>
    <property type="match status" value="1"/>
</dbReference>
<comment type="caution">
    <text evidence="5">The sequence shown here is derived from an EMBL/GenBank/DDBJ whole genome shotgun (WGS) entry which is preliminary data.</text>
</comment>
<dbReference type="PANTHER" id="PTHR46470:SF2">
    <property type="entry name" value="GLYCERALDEHYDE 3-PHOSPHATE PHOSPHATASE"/>
    <property type="match status" value="1"/>
</dbReference>
<evidence type="ECO:0000256" key="1">
    <source>
        <dbReference type="ARBA" id="ARBA00001946"/>
    </source>
</evidence>
<dbReference type="Gene3D" id="1.20.120.710">
    <property type="entry name" value="Haloacid dehalogenase hydrolase-like domain"/>
    <property type="match status" value="1"/>
</dbReference>
<dbReference type="Proteomes" id="UP000598775">
    <property type="component" value="Unassembled WGS sequence"/>
</dbReference>
<dbReference type="GO" id="GO:0044281">
    <property type="term" value="P:small molecule metabolic process"/>
    <property type="evidence" value="ECO:0007669"/>
    <property type="project" value="UniProtKB-ARBA"/>
</dbReference>
<dbReference type="Gene3D" id="3.40.50.1000">
    <property type="entry name" value="HAD superfamily/HAD-like"/>
    <property type="match status" value="1"/>
</dbReference>
<keyword evidence="2" id="KW-0479">Metal-binding</keyword>
<evidence type="ECO:0000313" key="5">
    <source>
        <dbReference type="EMBL" id="GGF16237.1"/>
    </source>
</evidence>
<dbReference type="PANTHER" id="PTHR46470">
    <property type="entry name" value="N-ACYLNEURAMINATE-9-PHOSPHATASE"/>
    <property type="match status" value="1"/>
</dbReference>
<dbReference type="InterPro" id="IPR036412">
    <property type="entry name" value="HAD-like_sf"/>
</dbReference>
<keyword evidence="4" id="KW-0460">Magnesium</keyword>
<dbReference type="SFLD" id="SFLDS00003">
    <property type="entry name" value="Haloacid_Dehalogenase"/>
    <property type="match status" value="1"/>
</dbReference>
<protein>
    <submittedName>
        <fullName evidence="5">HAD family hydrolase</fullName>
    </submittedName>
</protein>
<dbReference type="GO" id="GO:0046872">
    <property type="term" value="F:metal ion binding"/>
    <property type="evidence" value="ECO:0007669"/>
    <property type="project" value="UniProtKB-KW"/>
</dbReference>
<organism evidence="5 6">
    <name type="scientific">Subtercola lobariae</name>
    <dbReference type="NCBI Taxonomy" id="1588641"/>
    <lineage>
        <taxon>Bacteria</taxon>
        <taxon>Bacillati</taxon>
        <taxon>Actinomycetota</taxon>
        <taxon>Actinomycetes</taxon>
        <taxon>Micrococcales</taxon>
        <taxon>Microbacteriaceae</taxon>
        <taxon>Subtercola</taxon>
    </lineage>
</organism>
<reference evidence="5 6" key="1">
    <citation type="journal article" date="2014" name="Int. J. Syst. Evol. Microbiol.">
        <title>Complete genome sequence of Corynebacterium casei LMG S-19264T (=DSM 44701T), isolated from a smear-ripened cheese.</title>
        <authorList>
            <consortium name="US DOE Joint Genome Institute (JGI-PGF)"/>
            <person name="Walter F."/>
            <person name="Albersmeier A."/>
            <person name="Kalinowski J."/>
            <person name="Ruckert C."/>
        </authorList>
    </citation>
    <scope>NUCLEOTIDE SEQUENCE [LARGE SCALE GENOMIC DNA]</scope>
    <source>
        <strain evidence="5 6">CGMCC 1.12976</strain>
    </source>
</reference>
<dbReference type="NCBIfam" id="TIGR01509">
    <property type="entry name" value="HAD-SF-IA-v3"/>
    <property type="match status" value="1"/>
</dbReference>
<dbReference type="RefSeq" id="WP_188673838.1">
    <property type="nucleotide sequence ID" value="NZ_BMGP01000001.1"/>
</dbReference>
<dbReference type="InterPro" id="IPR023214">
    <property type="entry name" value="HAD_sf"/>
</dbReference>
<evidence type="ECO:0000313" key="6">
    <source>
        <dbReference type="Proteomes" id="UP000598775"/>
    </source>
</evidence>
<proteinExistence type="predicted"/>
<sequence length="246" mass="27953">MDVRAIAFDVNGTLIDIRTEDHSDEAFRAVGHLLTYQGIDLRRHEVRELYFGILKEQRRASAEEHPEFDAPGVWRTLVERTGTDFTRALPPEKLAALPELLSECYRGVTRRQLKLYPHTRKVLQRLQERFPLAIVSDAQSSYARGELHKVGIASFFDPIVISGDYGYRKPDARLFQTALDAFGAAGITPEQTLYVGNDMHRDIFGAQQLGMKTVLFASEQGTKSYHHTKPDHTITDLRELLHLVHA</sequence>
<dbReference type="GO" id="GO:0016791">
    <property type="term" value="F:phosphatase activity"/>
    <property type="evidence" value="ECO:0007669"/>
    <property type="project" value="TreeGrafter"/>
</dbReference>